<sequence length="589" mass="64574">MAMRSFSLLGLLGLSGFAAAAAGINDFDWDSITPSRKLEYHPCYEELQCARLVVPLDWLDDTNPHTVAVAIAKLPAKVPDDDPAFGGTIFTNPGGPGGSGIGFLLREGHILQDVADGNRSYEILSWDPRGVGFTSPKADCYGDIATRDVAELQEKAIGPLDASEDALKRHWARTQAYGKLCADSAVNGSILPFLTTPSVVRDMVAILDEIHELRDTESRSAEATDGGDGQKRLELRKADVPRIQYWGFSYGSILGNTFASMEPGRVGRLIIDGISNANDYMAGTWLKNLQDTEKIVEYFYKSCFEAGDKCALRKPSDSKWEDLRTRVDDFKAQVADVPISVFNDKRIVVISATEILTAFRRPVYDPLKSFARLGQVLSDALEGNYTLLLEDIDSVGPKLHDVCSLQNSSTIATISDKDASHNIMCGDGEDATKLGLPYFRDYIQELKGQSETLGWYWATIRFACSGLAIRPKWRFTGPFTTPEHDASIVEGRPAAPLLFFSTRLDPVTPLRNAVAMAENHPGAAWVVQESTGHCALSTPSECSKKIVQEYLEFGTVPESGTSCQPDCDPWNPCEEDKLAMKVNIAEHIA</sequence>
<dbReference type="InterPro" id="IPR051601">
    <property type="entry name" value="Serine_prot/Carboxylest_S33"/>
</dbReference>
<evidence type="ECO:0000256" key="3">
    <source>
        <dbReference type="SAM" id="SignalP"/>
    </source>
</evidence>
<name>A0A9Q0AWZ2_9PEZI</name>
<accession>A0A9Q0AWZ2</accession>
<evidence type="ECO:0000313" key="6">
    <source>
        <dbReference type="Proteomes" id="UP000829685"/>
    </source>
</evidence>
<dbReference type="Proteomes" id="UP000829685">
    <property type="component" value="Unassembled WGS sequence"/>
</dbReference>
<keyword evidence="6" id="KW-1185">Reference proteome</keyword>
<gene>
    <name evidence="5" type="ORF">JX265_000526</name>
</gene>
<feature type="domain" description="Peptidase S33 tripeptidyl aminopeptidase-like C-terminal" evidence="4">
    <location>
        <begin position="456"/>
        <end position="563"/>
    </location>
</feature>
<comment type="similarity">
    <text evidence="1">Belongs to the peptidase S33 family.</text>
</comment>
<comment type="caution">
    <text evidence="5">The sequence shown here is derived from an EMBL/GenBank/DDBJ whole genome shotgun (WGS) entry which is preliminary data.</text>
</comment>
<keyword evidence="2" id="KW-0378">Hydrolase</keyword>
<dbReference type="Pfam" id="PF08386">
    <property type="entry name" value="Abhydrolase_4"/>
    <property type="match status" value="1"/>
</dbReference>
<dbReference type="InterPro" id="IPR013595">
    <property type="entry name" value="Pept_S33_TAP-like_C"/>
</dbReference>
<dbReference type="PANTHER" id="PTHR43248:SF25">
    <property type="entry name" value="AB HYDROLASE-1 DOMAIN-CONTAINING PROTEIN-RELATED"/>
    <property type="match status" value="1"/>
</dbReference>
<dbReference type="GO" id="GO:0016787">
    <property type="term" value="F:hydrolase activity"/>
    <property type="evidence" value="ECO:0007669"/>
    <property type="project" value="UniProtKB-KW"/>
</dbReference>
<protein>
    <recommendedName>
        <fullName evidence="4">Peptidase S33 tripeptidyl aminopeptidase-like C-terminal domain-containing protein</fullName>
    </recommendedName>
</protein>
<organism evidence="5 6">
    <name type="scientific">Neoarthrinium moseri</name>
    <dbReference type="NCBI Taxonomy" id="1658444"/>
    <lineage>
        <taxon>Eukaryota</taxon>
        <taxon>Fungi</taxon>
        <taxon>Dikarya</taxon>
        <taxon>Ascomycota</taxon>
        <taxon>Pezizomycotina</taxon>
        <taxon>Sordariomycetes</taxon>
        <taxon>Xylariomycetidae</taxon>
        <taxon>Amphisphaeriales</taxon>
        <taxon>Apiosporaceae</taxon>
        <taxon>Neoarthrinium</taxon>
    </lineage>
</organism>
<dbReference type="Gene3D" id="3.40.50.1820">
    <property type="entry name" value="alpha/beta hydrolase"/>
    <property type="match status" value="1"/>
</dbReference>
<dbReference type="SUPFAM" id="SSF53474">
    <property type="entry name" value="alpha/beta-Hydrolases"/>
    <property type="match status" value="1"/>
</dbReference>
<feature type="chain" id="PRO_5040347039" description="Peptidase S33 tripeptidyl aminopeptidase-like C-terminal domain-containing protein" evidence="3">
    <location>
        <begin position="24"/>
        <end position="589"/>
    </location>
</feature>
<dbReference type="AlphaFoldDB" id="A0A9Q0AWZ2"/>
<evidence type="ECO:0000259" key="4">
    <source>
        <dbReference type="Pfam" id="PF08386"/>
    </source>
</evidence>
<dbReference type="EMBL" id="JAFIMR010000001">
    <property type="protein sequence ID" value="KAI1881700.1"/>
    <property type="molecule type" value="Genomic_DNA"/>
</dbReference>
<feature type="signal peptide" evidence="3">
    <location>
        <begin position="1"/>
        <end position="23"/>
    </location>
</feature>
<reference evidence="5" key="1">
    <citation type="submission" date="2021-03" db="EMBL/GenBank/DDBJ databases">
        <title>Revisited historic fungal species revealed as producer of novel bioactive compounds through whole genome sequencing and comparative genomics.</title>
        <authorList>
            <person name="Vignolle G.A."/>
            <person name="Hochenegger N."/>
            <person name="Mach R.L."/>
            <person name="Mach-Aigner A.R."/>
            <person name="Javad Rahimi M."/>
            <person name="Salim K.A."/>
            <person name="Chan C.M."/>
            <person name="Lim L.B.L."/>
            <person name="Cai F."/>
            <person name="Druzhinina I.S."/>
            <person name="U'Ren J.M."/>
            <person name="Derntl C."/>
        </authorList>
    </citation>
    <scope>NUCLEOTIDE SEQUENCE</scope>
    <source>
        <strain evidence="5">TUCIM 5799</strain>
    </source>
</reference>
<evidence type="ECO:0000256" key="1">
    <source>
        <dbReference type="ARBA" id="ARBA00010088"/>
    </source>
</evidence>
<evidence type="ECO:0000313" key="5">
    <source>
        <dbReference type="EMBL" id="KAI1881700.1"/>
    </source>
</evidence>
<dbReference type="PANTHER" id="PTHR43248">
    <property type="entry name" value="2-SUCCINYL-6-HYDROXY-2,4-CYCLOHEXADIENE-1-CARBOXYLATE SYNTHASE"/>
    <property type="match status" value="1"/>
</dbReference>
<evidence type="ECO:0000256" key="2">
    <source>
        <dbReference type="ARBA" id="ARBA00022801"/>
    </source>
</evidence>
<dbReference type="InterPro" id="IPR029058">
    <property type="entry name" value="AB_hydrolase_fold"/>
</dbReference>
<proteinExistence type="inferred from homology"/>
<keyword evidence="3" id="KW-0732">Signal</keyword>